<dbReference type="EMBL" id="CP117167">
    <property type="protein sequence ID" value="WCT14079.1"/>
    <property type="molecule type" value="Genomic_DNA"/>
</dbReference>
<name>A0ABY7TD44_9SPHI</name>
<evidence type="ECO:0000256" key="2">
    <source>
        <dbReference type="SAM" id="SignalP"/>
    </source>
</evidence>
<keyword evidence="4" id="KW-1185">Reference proteome</keyword>
<protein>
    <recommendedName>
        <fullName evidence="5">LPXTG-motif cell wall-anchored protein</fullName>
    </recommendedName>
</protein>
<keyword evidence="1" id="KW-1133">Transmembrane helix</keyword>
<evidence type="ECO:0000313" key="4">
    <source>
        <dbReference type="Proteomes" id="UP001216139"/>
    </source>
</evidence>
<feature type="transmembrane region" description="Helical" evidence="1">
    <location>
        <begin position="43"/>
        <end position="61"/>
    </location>
</feature>
<organism evidence="3 4">
    <name type="scientific">Mucilaginibacter jinjuensis</name>
    <dbReference type="NCBI Taxonomy" id="1176721"/>
    <lineage>
        <taxon>Bacteria</taxon>
        <taxon>Pseudomonadati</taxon>
        <taxon>Bacteroidota</taxon>
        <taxon>Sphingobacteriia</taxon>
        <taxon>Sphingobacteriales</taxon>
        <taxon>Sphingobacteriaceae</taxon>
        <taxon>Mucilaginibacter</taxon>
    </lineage>
</organism>
<dbReference type="Proteomes" id="UP001216139">
    <property type="component" value="Chromosome"/>
</dbReference>
<evidence type="ECO:0000256" key="1">
    <source>
        <dbReference type="SAM" id="Phobius"/>
    </source>
</evidence>
<gene>
    <name evidence="3" type="ORF">PQO05_09045</name>
</gene>
<keyword evidence="1" id="KW-0472">Membrane</keyword>
<evidence type="ECO:0008006" key="5">
    <source>
        <dbReference type="Google" id="ProtNLM"/>
    </source>
</evidence>
<accession>A0ABY7TD44</accession>
<dbReference type="RefSeq" id="WP_273632385.1">
    <property type="nucleotide sequence ID" value="NZ_CP117167.1"/>
</dbReference>
<evidence type="ECO:0000313" key="3">
    <source>
        <dbReference type="EMBL" id="WCT14079.1"/>
    </source>
</evidence>
<proteinExistence type="predicted"/>
<reference evidence="3 4" key="1">
    <citation type="submission" date="2023-02" db="EMBL/GenBank/DDBJ databases">
        <title>Genome sequence of Mucilaginibacter jinjuensis strain KACC 16571.</title>
        <authorList>
            <person name="Kim S."/>
            <person name="Heo J."/>
            <person name="Kwon S.-W."/>
        </authorList>
    </citation>
    <scope>NUCLEOTIDE SEQUENCE [LARGE SCALE GENOMIC DNA]</scope>
    <source>
        <strain evidence="3 4">KACC 16571</strain>
    </source>
</reference>
<sequence length="67" mass="6866">MKKYTLLSLFLSIASSVMAINPPACPSGNCSTPGTALPINSGVVYLLAAGLIVGITAIIKYKKLAKA</sequence>
<keyword evidence="1" id="KW-0812">Transmembrane</keyword>
<feature type="signal peptide" evidence="2">
    <location>
        <begin position="1"/>
        <end position="19"/>
    </location>
</feature>
<feature type="chain" id="PRO_5046211837" description="LPXTG-motif cell wall-anchored protein" evidence="2">
    <location>
        <begin position="20"/>
        <end position="67"/>
    </location>
</feature>
<keyword evidence="2" id="KW-0732">Signal</keyword>